<dbReference type="GO" id="GO:0005829">
    <property type="term" value="C:cytosol"/>
    <property type="evidence" value="ECO:0007669"/>
    <property type="project" value="TreeGrafter"/>
</dbReference>
<proteinExistence type="predicted"/>
<dbReference type="AlphaFoldDB" id="A0A372IIT7"/>
<dbReference type="SUPFAM" id="SSF47413">
    <property type="entry name" value="lambda repressor-like DNA-binding domains"/>
    <property type="match status" value="1"/>
</dbReference>
<dbReference type="Gene3D" id="1.10.260.40">
    <property type="entry name" value="lambda repressor-like DNA-binding domains"/>
    <property type="match status" value="1"/>
</dbReference>
<evidence type="ECO:0000313" key="4">
    <source>
        <dbReference type="Proteomes" id="UP000264702"/>
    </source>
</evidence>
<dbReference type="InterPro" id="IPR001387">
    <property type="entry name" value="Cro/C1-type_HTH"/>
</dbReference>
<evidence type="ECO:0000256" key="1">
    <source>
        <dbReference type="ARBA" id="ARBA00023125"/>
    </source>
</evidence>
<dbReference type="Proteomes" id="UP000264702">
    <property type="component" value="Unassembled WGS sequence"/>
</dbReference>
<reference evidence="3 4" key="1">
    <citation type="submission" date="2018-08" db="EMBL/GenBank/DDBJ databases">
        <title>Acidipila sp. 4G-K13, an acidobacterium isolated from forest soil.</title>
        <authorList>
            <person name="Gao Z.-H."/>
            <person name="Qiu L.-H."/>
        </authorList>
    </citation>
    <scope>NUCLEOTIDE SEQUENCE [LARGE SCALE GENOMIC DNA]</scope>
    <source>
        <strain evidence="3 4">4G-K13</strain>
    </source>
</reference>
<dbReference type="EMBL" id="QVQT01000010">
    <property type="protein sequence ID" value="RFU14834.1"/>
    <property type="molecule type" value="Genomic_DNA"/>
</dbReference>
<dbReference type="GO" id="GO:0003677">
    <property type="term" value="F:DNA binding"/>
    <property type="evidence" value="ECO:0007669"/>
    <property type="project" value="UniProtKB-KW"/>
</dbReference>
<sequence length="71" mass="7946">MKSLGQRLRERRASLGWTQEELADRAEIDRSYVGGVERGIRNLTFTVLCQLCDALGCDVAELTHGIPKVRS</sequence>
<dbReference type="PANTHER" id="PTHR46797:SF1">
    <property type="entry name" value="METHYLPHOSPHONATE SYNTHASE"/>
    <property type="match status" value="1"/>
</dbReference>
<keyword evidence="4" id="KW-1185">Reference proteome</keyword>
<dbReference type="InterPro" id="IPR010982">
    <property type="entry name" value="Lambda_DNA-bd_dom_sf"/>
</dbReference>
<evidence type="ECO:0000313" key="3">
    <source>
        <dbReference type="EMBL" id="RFU14834.1"/>
    </source>
</evidence>
<dbReference type="PANTHER" id="PTHR46797">
    <property type="entry name" value="HTH-TYPE TRANSCRIPTIONAL REGULATOR"/>
    <property type="match status" value="1"/>
</dbReference>
<organism evidence="3 4">
    <name type="scientific">Paracidobacterium acidisoli</name>
    <dbReference type="NCBI Taxonomy" id="2303751"/>
    <lineage>
        <taxon>Bacteria</taxon>
        <taxon>Pseudomonadati</taxon>
        <taxon>Acidobacteriota</taxon>
        <taxon>Terriglobia</taxon>
        <taxon>Terriglobales</taxon>
        <taxon>Acidobacteriaceae</taxon>
        <taxon>Paracidobacterium</taxon>
    </lineage>
</organism>
<dbReference type="GO" id="GO:0003700">
    <property type="term" value="F:DNA-binding transcription factor activity"/>
    <property type="evidence" value="ECO:0007669"/>
    <property type="project" value="TreeGrafter"/>
</dbReference>
<evidence type="ECO:0000259" key="2">
    <source>
        <dbReference type="PROSITE" id="PS50943"/>
    </source>
</evidence>
<comment type="caution">
    <text evidence="3">The sequence shown here is derived from an EMBL/GenBank/DDBJ whole genome shotgun (WGS) entry which is preliminary data.</text>
</comment>
<gene>
    <name evidence="3" type="ORF">D0Y96_20040</name>
</gene>
<keyword evidence="1" id="KW-0238">DNA-binding</keyword>
<dbReference type="PROSITE" id="PS50943">
    <property type="entry name" value="HTH_CROC1"/>
    <property type="match status" value="1"/>
</dbReference>
<protein>
    <submittedName>
        <fullName evidence="3">XRE family transcriptional regulator</fullName>
    </submittedName>
</protein>
<dbReference type="Pfam" id="PF01381">
    <property type="entry name" value="HTH_3"/>
    <property type="match status" value="1"/>
</dbReference>
<dbReference type="InterPro" id="IPR050807">
    <property type="entry name" value="TransReg_Diox_bact_type"/>
</dbReference>
<name>A0A372IIT7_9BACT</name>
<feature type="domain" description="HTH cro/C1-type" evidence="2">
    <location>
        <begin position="8"/>
        <end position="62"/>
    </location>
</feature>
<dbReference type="OrthoDB" id="9814553at2"/>
<dbReference type="CDD" id="cd00093">
    <property type="entry name" value="HTH_XRE"/>
    <property type="match status" value="1"/>
</dbReference>
<accession>A0A372IIT7</accession>
<dbReference type="SMART" id="SM00530">
    <property type="entry name" value="HTH_XRE"/>
    <property type="match status" value="1"/>
</dbReference>